<evidence type="ECO:0000313" key="2">
    <source>
        <dbReference type="Proteomes" id="UP000324222"/>
    </source>
</evidence>
<sequence>MWRSRLTWSAAFIQRRPPAPSPPYVMLLAATATPLPRGLCGSLTIFPLMSLGASNMR</sequence>
<dbReference type="EMBL" id="VSRR010084378">
    <property type="protein sequence ID" value="MPC90428.1"/>
    <property type="molecule type" value="Genomic_DNA"/>
</dbReference>
<proteinExistence type="predicted"/>
<name>A0A5B7JBU9_PORTR</name>
<gene>
    <name evidence="1" type="ORF">E2C01_085416</name>
</gene>
<protein>
    <submittedName>
        <fullName evidence="1">Uncharacterized protein</fullName>
    </submittedName>
</protein>
<dbReference type="AlphaFoldDB" id="A0A5B7JBU9"/>
<dbReference type="Proteomes" id="UP000324222">
    <property type="component" value="Unassembled WGS sequence"/>
</dbReference>
<comment type="caution">
    <text evidence="1">The sequence shown here is derived from an EMBL/GenBank/DDBJ whole genome shotgun (WGS) entry which is preliminary data.</text>
</comment>
<keyword evidence="2" id="KW-1185">Reference proteome</keyword>
<evidence type="ECO:0000313" key="1">
    <source>
        <dbReference type="EMBL" id="MPC90428.1"/>
    </source>
</evidence>
<organism evidence="1 2">
    <name type="scientific">Portunus trituberculatus</name>
    <name type="common">Swimming crab</name>
    <name type="synonym">Neptunus trituberculatus</name>
    <dbReference type="NCBI Taxonomy" id="210409"/>
    <lineage>
        <taxon>Eukaryota</taxon>
        <taxon>Metazoa</taxon>
        <taxon>Ecdysozoa</taxon>
        <taxon>Arthropoda</taxon>
        <taxon>Crustacea</taxon>
        <taxon>Multicrustacea</taxon>
        <taxon>Malacostraca</taxon>
        <taxon>Eumalacostraca</taxon>
        <taxon>Eucarida</taxon>
        <taxon>Decapoda</taxon>
        <taxon>Pleocyemata</taxon>
        <taxon>Brachyura</taxon>
        <taxon>Eubrachyura</taxon>
        <taxon>Portunoidea</taxon>
        <taxon>Portunidae</taxon>
        <taxon>Portuninae</taxon>
        <taxon>Portunus</taxon>
    </lineage>
</organism>
<reference evidence="1 2" key="1">
    <citation type="submission" date="2019-05" db="EMBL/GenBank/DDBJ databases">
        <title>Another draft genome of Portunus trituberculatus and its Hox gene families provides insights of decapod evolution.</title>
        <authorList>
            <person name="Jeong J.-H."/>
            <person name="Song I."/>
            <person name="Kim S."/>
            <person name="Choi T."/>
            <person name="Kim D."/>
            <person name="Ryu S."/>
            <person name="Kim W."/>
        </authorList>
    </citation>
    <scope>NUCLEOTIDE SEQUENCE [LARGE SCALE GENOMIC DNA]</scope>
    <source>
        <tissue evidence="1">Muscle</tissue>
    </source>
</reference>
<accession>A0A5B7JBU9</accession>